<dbReference type="EMBL" id="JAZHXJ010001868">
    <property type="protein sequence ID" value="KAL1843125.1"/>
    <property type="molecule type" value="Genomic_DNA"/>
</dbReference>
<organism evidence="1 2">
    <name type="scientific">Phialemonium thermophilum</name>
    <dbReference type="NCBI Taxonomy" id="223376"/>
    <lineage>
        <taxon>Eukaryota</taxon>
        <taxon>Fungi</taxon>
        <taxon>Dikarya</taxon>
        <taxon>Ascomycota</taxon>
        <taxon>Pezizomycotina</taxon>
        <taxon>Sordariomycetes</taxon>
        <taxon>Sordariomycetidae</taxon>
        <taxon>Cephalothecales</taxon>
        <taxon>Cephalothecaceae</taxon>
        <taxon>Phialemonium</taxon>
    </lineage>
</organism>
<reference evidence="1 2" key="1">
    <citation type="journal article" date="2024" name="Commun. Biol.">
        <title>Comparative genomic analysis of thermophilic fungi reveals convergent evolutionary adaptations and gene losses.</title>
        <authorList>
            <person name="Steindorff A.S."/>
            <person name="Aguilar-Pontes M.V."/>
            <person name="Robinson A.J."/>
            <person name="Andreopoulos B."/>
            <person name="LaButti K."/>
            <person name="Kuo A."/>
            <person name="Mondo S."/>
            <person name="Riley R."/>
            <person name="Otillar R."/>
            <person name="Haridas S."/>
            <person name="Lipzen A."/>
            <person name="Grimwood J."/>
            <person name="Schmutz J."/>
            <person name="Clum A."/>
            <person name="Reid I.D."/>
            <person name="Moisan M.C."/>
            <person name="Butler G."/>
            <person name="Nguyen T.T.M."/>
            <person name="Dewar K."/>
            <person name="Conant G."/>
            <person name="Drula E."/>
            <person name="Henrissat B."/>
            <person name="Hansel C."/>
            <person name="Singer S."/>
            <person name="Hutchinson M.I."/>
            <person name="de Vries R.P."/>
            <person name="Natvig D.O."/>
            <person name="Powell A.J."/>
            <person name="Tsang A."/>
            <person name="Grigoriev I.V."/>
        </authorList>
    </citation>
    <scope>NUCLEOTIDE SEQUENCE [LARGE SCALE GENOMIC DNA]</scope>
    <source>
        <strain evidence="1 2">ATCC 24622</strain>
    </source>
</reference>
<protein>
    <submittedName>
        <fullName evidence="1">Uncharacterized protein</fullName>
    </submittedName>
</protein>
<evidence type="ECO:0000313" key="1">
    <source>
        <dbReference type="EMBL" id="KAL1843125.1"/>
    </source>
</evidence>
<comment type="caution">
    <text evidence="1">The sequence shown here is derived from an EMBL/GenBank/DDBJ whole genome shotgun (WGS) entry which is preliminary data.</text>
</comment>
<gene>
    <name evidence="1" type="ORF">VTK73DRAFT_2911</name>
</gene>
<dbReference type="Proteomes" id="UP001586593">
    <property type="component" value="Unassembled WGS sequence"/>
</dbReference>
<proteinExistence type="predicted"/>
<sequence length="175" mass="19245">MGNHWVAKRMGSVPGGGSQFLWDVSTGERTQGRPLLIRPQIRSDSRARGPPFASSHLPFAAYRCGDDASARHVFKSVRGPTRTTPRRFGIGMVLLRRDTIPPKILDCGALDLPLGRILTSLYHDRAGDTTAPSCMVRSISPTTRVLPPCGFLSSERAMSRIRFPVERESDVLECA</sequence>
<accession>A0ABR3VMV3</accession>
<name>A0ABR3VMV3_9PEZI</name>
<evidence type="ECO:0000313" key="2">
    <source>
        <dbReference type="Proteomes" id="UP001586593"/>
    </source>
</evidence>
<keyword evidence="2" id="KW-1185">Reference proteome</keyword>